<feature type="signal peptide" evidence="4">
    <location>
        <begin position="1"/>
        <end position="21"/>
    </location>
</feature>
<keyword evidence="3" id="KW-0812">Transmembrane</keyword>
<keyword evidence="3" id="KW-0472">Membrane</keyword>
<feature type="transmembrane region" description="Helical" evidence="3">
    <location>
        <begin position="967"/>
        <end position="985"/>
    </location>
</feature>
<evidence type="ECO:0000256" key="1">
    <source>
        <dbReference type="ARBA" id="ARBA00022729"/>
    </source>
</evidence>
<dbReference type="Gene3D" id="3.40.50.2300">
    <property type="match status" value="2"/>
</dbReference>
<dbReference type="EMBL" id="CAJNNV010028554">
    <property type="protein sequence ID" value="CAE8625019.1"/>
    <property type="molecule type" value="Genomic_DNA"/>
</dbReference>
<organism evidence="6 7">
    <name type="scientific">Polarella glacialis</name>
    <name type="common">Dinoflagellate</name>
    <dbReference type="NCBI Taxonomy" id="89957"/>
    <lineage>
        <taxon>Eukaryota</taxon>
        <taxon>Sar</taxon>
        <taxon>Alveolata</taxon>
        <taxon>Dinophyceae</taxon>
        <taxon>Suessiales</taxon>
        <taxon>Suessiaceae</taxon>
        <taxon>Polarella</taxon>
    </lineage>
</organism>
<dbReference type="InterPro" id="IPR028081">
    <property type="entry name" value="Leu-bd"/>
</dbReference>
<evidence type="ECO:0000313" key="7">
    <source>
        <dbReference type="Proteomes" id="UP000654075"/>
    </source>
</evidence>
<comment type="caution">
    <text evidence="6">The sequence shown here is derived from an EMBL/GenBank/DDBJ whole genome shotgun (WGS) entry which is preliminary data.</text>
</comment>
<dbReference type="InterPro" id="IPR028082">
    <property type="entry name" value="Peripla_BP_I"/>
</dbReference>
<feature type="transmembrane region" description="Helical" evidence="3">
    <location>
        <begin position="1005"/>
        <end position="1026"/>
    </location>
</feature>
<name>A0A813GLN4_POLGL</name>
<evidence type="ECO:0000256" key="3">
    <source>
        <dbReference type="SAM" id="Phobius"/>
    </source>
</evidence>
<dbReference type="OMA" id="WAEANDE"/>
<proteinExistence type="predicted"/>
<dbReference type="PANTHER" id="PTHR11319">
    <property type="entry name" value="G PROTEIN-COUPLED RECEPTOR-RELATED"/>
    <property type="match status" value="1"/>
</dbReference>
<evidence type="ECO:0000259" key="5">
    <source>
        <dbReference type="Pfam" id="PF13458"/>
    </source>
</evidence>
<keyword evidence="1 4" id="KW-0732">Signal</keyword>
<reference evidence="6" key="1">
    <citation type="submission" date="2021-02" db="EMBL/GenBank/DDBJ databases">
        <authorList>
            <person name="Dougan E. K."/>
            <person name="Rhodes N."/>
            <person name="Thang M."/>
            <person name="Chan C."/>
        </authorList>
    </citation>
    <scope>NUCLEOTIDE SEQUENCE</scope>
</reference>
<feature type="transmembrane region" description="Helical" evidence="3">
    <location>
        <begin position="586"/>
        <end position="604"/>
    </location>
</feature>
<keyword evidence="7" id="KW-1185">Reference proteome</keyword>
<dbReference type="Pfam" id="PF13458">
    <property type="entry name" value="Peripla_BP_6"/>
    <property type="match status" value="1"/>
</dbReference>
<feature type="transmembrane region" description="Helical" evidence="3">
    <location>
        <begin position="934"/>
        <end position="955"/>
    </location>
</feature>
<evidence type="ECO:0000256" key="4">
    <source>
        <dbReference type="SAM" id="SignalP"/>
    </source>
</evidence>
<sequence>MRRAFQLTALVLGVLARTVRAARAEVHVGATLDFTSLLGLEESQDIKNALELLRIWVDDNGTLEHSDGTKMKIVYDIRNDEGDPQKVRDHYGKMMSDRSADIFLGPQNSLLSAAAADAASTFNRTLMLYSSSALTGLYASETTQAIPGVFSLSVKGQNMSHSVFEALRDAGARSVALLLWQQEYGDYAHTSLEQDIFSGAQATATDLGYTVTSTVSVTDEIMLIKEFRKIVDKEPDVVFIGGSRVGLIKMIAVAEELGIRPKAFVSTRLLEQTLVESVGQAFVNYFITPATWHPQGFSPCRVFGDSMKFVQAYRDRYGHTPTAGGAAAVAAVITLLAAIEMVPPRETEFYYHLALAQSLLNDVNVDTIFGKVSFLPNGMKSGARSVAIQAYPPAVPDEASEADLLLRYRTLQWELVGGNSSQALTWPLPGWDDKVLAIYPCPEGWIVTSDADFTYTCVPCPAGLSRSGSFREQVCSHCRSGYFVQFAGQPCIKCPDGADCQVEDLDQVQPIPGSKKGYYLFTNDVGKSDLAYERCSPASVCLGNNKCVGRNAGGLCGKCDQGYSNRGPAYSPENTCSLCPTAGHVAAAWIAYVLLLFLVVYGLLGNRAAQVKRTVSYFQLVAIVTKAGRLHEISGELGFFADAILSPYQSILRAECITSIIHMLPNLCQDIHYKVVPALGFGLIPGVSLLVFVVVFIERIFGFSQLTQERMSKGLPPPSAKDFFAVVFSKSARLVIAWIYLLYPSAIRMLLDGIDSVYMDTWRLREHREVLTFDAQYTTWFGVSMGGWVVIGWGIPVALIFQIRRMARTIQPPLRKKEEEQVGLPVATADAAKLLRKSNSADAPKLRKSNSAEIQKSHSLSHAATSTSLFGALTAETDLTMTVACQIHQPRIRDVFGTLLAGFRDDAWYFEVNCFFLKLFLASAAIIWDDWLRLFTMWMVLLLYTFCLLQIKPFLNYDFYVFAKLEVYTLTSVGILLFIQALFTLNTWAEANDEPVVLTSEGETFLVILSPILHVTFIVISVWIFYRDCLAKPLLLKEAIMAQSLNAVERFLLKATCRKPPEANWSKDRFDITDLSRREKFYLMDAIITAMDAYIIHGDTFHPGFVVSAIDSCMEACKKDRRDRVDEMFPLILAQQRRKALAGCFRFWCSGAAGKVSRGPSDLQPDEGTSQERLNMKLLRIAHGKVSHSRASTEEVLNIMNKTRHDIARDARLPETERTHPQLFVAKEATSEVNGVLQAKQQSRSKEASKDTRMASLFEGHSSEVPETQESLSIDRVEARLPELRLEAEQLRAEVARLQKLAVLAEAKLELSPYSSPRYTESSVNVDRFSNI</sequence>
<evidence type="ECO:0000313" key="6">
    <source>
        <dbReference type="EMBL" id="CAE8625019.1"/>
    </source>
</evidence>
<dbReference type="SUPFAM" id="SSF53822">
    <property type="entry name" value="Periplasmic binding protein-like I"/>
    <property type="match status" value="1"/>
</dbReference>
<feature type="domain" description="Leucine-binding protein" evidence="5">
    <location>
        <begin position="25"/>
        <end position="377"/>
    </location>
</feature>
<dbReference type="Proteomes" id="UP000654075">
    <property type="component" value="Unassembled WGS sequence"/>
</dbReference>
<feature type="transmembrane region" description="Helical" evidence="3">
    <location>
        <begin position="908"/>
        <end position="928"/>
    </location>
</feature>
<accession>A0A813GLN4</accession>
<feature type="chain" id="PRO_5032538806" description="Leucine-binding protein domain-containing protein" evidence="4">
    <location>
        <begin position="22"/>
        <end position="1332"/>
    </location>
</feature>
<feature type="transmembrane region" description="Helical" evidence="3">
    <location>
        <begin position="780"/>
        <end position="801"/>
    </location>
</feature>
<gene>
    <name evidence="6" type="ORF">PGLA1383_LOCUS42087</name>
</gene>
<evidence type="ECO:0000256" key="2">
    <source>
        <dbReference type="SAM" id="Coils"/>
    </source>
</evidence>
<keyword evidence="3" id="KW-1133">Transmembrane helix</keyword>
<protein>
    <recommendedName>
        <fullName evidence="5">Leucine-binding protein domain-containing protein</fullName>
    </recommendedName>
</protein>
<feature type="transmembrane region" description="Helical" evidence="3">
    <location>
        <begin position="679"/>
        <end position="702"/>
    </location>
</feature>
<keyword evidence="2" id="KW-0175">Coiled coil</keyword>
<dbReference type="PANTHER" id="PTHR11319:SF35">
    <property type="entry name" value="OUTER MEMBRANE PROTEIN PMPC-RELATED"/>
    <property type="match status" value="1"/>
</dbReference>
<feature type="coiled-coil region" evidence="2">
    <location>
        <begin position="1274"/>
        <end position="1308"/>
    </location>
</feature>